<organism evidence="10 11">
    <name type="scientific">Zalerion maritima</name>
    <dbReference type="NCBI Taxonomy" id="339359"/>
    <lineage>
        <taxon>Eukaryota</taxon>
        <taxon>Fungi</taxon>
        <taxon>Dikarya</taxon>
        <taxon>Ascomycota</taxon>
        <taxon>Pezizomycotina</taxon>
        <taxon>Sordariomycetes</taxon>
        <taxon>Lulworthiomycetidae</taxon>
        <taxon>Lulworthiales</taxon>
        <taxon>Lulworthiaceae</taxon>
        <taxon>Zalerion</taxon>
    </lineage>
</organism>
<dbReference type="GO" id="GO:0003677">
    <property type="term" value="F:DNA binding"/>
    <property type="evidence" value="ECO:0007669"/>
    <property type="project" value="UniProtKB-UniRule"/>
</dbReference>
<evidence type="ECO:0000256" key="2">
    <source>
        <dbReference type="ARBA" id="ARBA00023155"/>
    </source>
</evidence>
<dbReference type="AlphaFoldDB" id="A0AAD5RY42"/>
<evidence type="ECO:0000256" key="3">
    <source>
        <dbReference type="ARBA" id="ARBA00023242"/>
    </source>
</evidence>
<feature type="region of interest" description="Disordered" evidence="6">
    <location>
        <begin position="271"/>
        <end position="307"/>
    </location>
</feature>
<feature type="domain" description="C2H2-type" evidence="8">
    <location>
        <begin position="427"/>
        <end position="455"/>
    </location>
</feature>
<dbReference type="PROSITE" id="PS51253">
    <property type="entry name" value="HTH_CENPB"/>
    <property type="match status" value="1"/>
</dbReference>
<evidence type="ECO:0000313" key="10">
    <source>
        <dbReference type="EMBL" id="KAJ2905490.1"/>
    </source>
</evidence>
<protein>
    <submittedName>
        <fullName evidence="10">Homeobox protein 4</fullName>
    </submittedName>
</protein>
<proteinExistence type="predicted"/>
<dbReference type="GO" id="GO:0006355">
    <property type="term" value="P:regulation of DNA-templated transcription"/>
    <property type="evidence" value="ECO:0007669"/>
    <property type="project" value="InterPro"/>
</dbReference>
<dbReference type="Proteomes" id="UP001201980">
    <property type="component" value="Unassembled WGS sequence"/>
</dbReference>
<evidence type="ECO:0000259" key="8">
    <source>
        <dbReference type="PROSITE" id="PS50157"/>
    </source>
</evidence>
<evidence type="ECO:0000256" key="1">
    <source>
        <dbReference type="ARBA" id="ARBA00023125"/>
    </source>
</evidence>
<dbReference type="InterPro" id="IPR050224">
    <property type="entry name" value="TALE_homeobox"/>
</dbReference>
<feature type="compositionally biased region" description="Low complexity" evidence="6">
    <location>
        <begin position="387"/>
        <end position="401"/>
    </location>
</feature>
<feature type="compositionally biased region" description="Polar residues" evidence="6">
    <location>
        <begin position="277"/>
        <end position="289"/>
    </location>
</feature>
<dbReference type="InterPro" id="IPR013087">
    <property type="entry name" value="Znf_C2H2_type"/>
</dbReference>
<evidence type="ECO:0000259" key="9">
    <source>
        <dbReference type="PROSITE" id="PS51253"/>
    </source>
</evidence>
<comment type="subcellular location">
    <subcellularLocation>
        <location evidence="5">Nucleus</location>
    </subcellularLocation>
</comment>
<keyword evidence="4" id="KW-0479">Metal-binding</keyword>
<dbReference type="Pfam" id="PF03221">
    <property type="entry name" value="HTH_Tnp_Tc5"/>
    <property type="match status" value="1"/>
</dbReference>
<dbReference type="SUPFAM" id="SSF46689">
    <property type="entry name" value="Homeodomain-like"/>
    <property type="match status" value="1"/>
</dbReference>
<dbReference type="CDD" id="cd00086">
    <property type="entry name" value="homeodomain"/>
    <property type="match status" value="1"/>
</dbReference>
<accession>A0AAD5RY42</accession>
<dbReference type="InterPro" id="IPR006600">
    <property type="entry name" value="HTH_CenpB_DNA-bd_dom"/>
</dbReference>
<gene>
    <name evidence="10" type="ORF">MKZ38_005366</name>
</gene>
<dbReference type="EMBL" id="JAKWBI020000031">
    <property type="protein sequence ID" value="KAJ2905490.1"/>
    <property type="molecule type" value="Genomic_DNA"/>
</dbReference>
<dbReference type="GO" id="GO:0008270">
    <property type="term" value="F:zinc ion binding"/>
    <property type="evidence" value="ECO:0007669"/>
    <property type="project" value="UniProtKB-KW"/>
</dbReference>
<keyword evidence="11" id="KW-1185">Reference proteome</keyword>
<keyword evidence="2 5" id="KW-0371">Homeobox</keyword>
<feature type="region of interest" description="Disordered" evidence="6">
    <location>
        <begin position="366"/>
        <end position="421"/>
    </location>
</feature>
<dbReference type="InterPro" id="IPR001356">
    <property type="entry name" value="HD"/>
</dbReference>
<keyword evidence="4" id="KW-0862">Zinc</keyword>
<dbReference type="Pfam" id="PF05920">
    <property type="entry name" value="Homeobox_KN"/>
    <property type="match status" value="1"/>
</dbReference>
<dbReference type="PROSITE" id="PS00028">
    <property type="entry name" value="ZINC_FINGER_C2H2_1"/>
    <property type="match status" value="1"/>
</dbReference>
<evidence type="ECO:0000256" key="5">
    <source>
        <dbReference type="PROSITE-ProRule" id="PRU00108"/>
    </source>
</evidence>
<feature type="domain" description="Homeobox" evidence="7">
    <location>
        <begin position="212"/>
        <end position="275"/>
    </location>
</feature>
<name>A0AAD5RY42_9PEZI</name>
<dbReference type="GO" id="GO:0005634">
    <property type="term" value="C:nucleus"/>
    <property type="evidence" value="ECO:0007669"/>
    <property type="project" value="UniProtKB-SubCell"/>
</dbReference>
<dbReference type="PROSITE" id="PS50071">
    <property type="entry name" value="HOMEOBOX_2"/>
    <property type="match status" value="1"/>
</dbReference>
<keyword evidence="1 5" id="KW-0238">DNA-binding</keyword>
<dbReference type="PANTHER" id="PTHR11850">
    <property type="entry name" value="HOMEOBOX PROTEIN TRANSCRIPTION FACTORS"/>
    <property type="match status" value="1"/>
</dbReference>
<evidence type="ECO:0000256" key="6">
    <source>
        <dbReference type="SAM" id="MobiDB-lite"/>
    </source>
</evidence>
<comment type="caution">
    <text evidence="10">The sequence shown here is derived from an EMBL/GenBank/DDBJ whole genome shotgun (WGS) entry which is preliminary data.</text>
</comment>
<sequence length="1175" mass="131308">MTTIDEMYEFVDWDHAAGPDLAAQTEPTAMPLDLPSDTLDMSSQDMHSELTTGIDLPPLNSDPNLDLALENVADDDFSFWALEHFTSHSTSFANPEGAPPPETTPALTLDVTPESGVQELYWETPSAPCDHCQRGGYQCKRIQEGKYKGYCTSCVALRCQCSFGFTHDSSAPARGATFPPNPWPTLGDHPDPIINYDLGKTPVHNPEALDLKPAPKVGARFSRESVKTLKNWLSTHSRHPYPTDEEKEALVRQTGLNKLQITNWLANARRRGKIQAPRSTSPHVRSTLSGAGAIDIPRRRGTPSPLEAMNPLQRWVESPPDHEPASVTDIARAITTSSSTVSSGLSSPYGLKSDDGSGKSLCNWSSASSLGTSQSSNNSFASAYSHNSRNSLGSINSLSINRGRRRRRRRQGHPQEGTPLHAPLKTYQCTFCTLTFRTKHDWQRHEKSLHLSLERWVCAPDGPRALNPATGQIACVFCGDPNPDETHIDAHNHCACQDRSLEERTFYRKDHLRQHLKLVHNAKFLSWSMDPWKIATPEIRSRCGFCGIVMDSWTFRVDHLAEHFKTGCSMADWKGDWGFDAPVMDMLENCIPPYLIHEERNSPLPYTPGTPPPESPRNAYELLKLELVSFVSNSQQPFSDQEIQHEGCRIIFGAEVLSQGGISSVPSWLRDLVMSSSPQITESARLGKVRSHDENRLPTLKINGKDNIFDDCPFELELQEFCKAKNMLGLTAMDDELQEEACRIIGRKEEMSSHPADDIANWFVRLIYSSTAWLAPFRQRALLPRSEDVGGSNRSRDPSTIDSTIYNYSRLERELAEYVREQRVVGVEPTDADLQRQGRIIIYEFDDAWNQTAADNEQWLAAFRQRHLDVASGVEPTPQTAPKAGMFFLNDANCYRRLARELSRWVKIGISPNNPNRHVPTDIEIQHQARWILYDEYDARPLPSLILLAKFNSDDPWNQTAADNAEWLRRFKRDVGLLADSGPGLPETDSWAVQLGGSGFAPPYVNPNTHMPSFQHLGQVPICVNEGTKTLTAPAQSANKYLETLSTRYPPMPKVFCPRELENGLIEFTQGEMLKGRFPSDDELRQQARLILGTEKTPADDAVLLEGFKDMARQKVCGGVNVDASWQNANPMRLTENELNDMLQDINFDIDSHAADLAATAGLGLDLDISPPQGI</sequence>
<evidence type="ECO:0000259" key="7">
    <source>
        <dbReference type="PROSITE" id="PS50071"/>
    </source>
</evidence>
<feature type="domain" description="HTH CENPB-type" evidence="9">
    <location>
        <begin position="799"/>
        <end position="873"/>
    </location>
</feature>
<dbReference type="SMART" id="SM00355">
    <property type="entry name" value="ZnF_C2H2"/>
    <property type="match status" value="2"/>
</dbReference>
<reference evidence="10" key="1">
    <citation type="submission" date="2022-07" db="EMBL/GenBank/DDBJ databases">
        <title>Draft genome sequence of Zalerion maritima ATCC 34329, a (micro)plastics degrading marine fungus.</title>
        <authorList>
            <person name="Paco A."/>
            <person name="Goncalves M.F.M."/>
            <person name="Rocha-Santos T.A.P."/>
            <person name="Alves A."/>
        </authorList>
    </citation>
    <scope>NUCLEOTIDE SEQUENCE</scope>
    <source>
        <strain evidence="10">ATCC 34329</strain>
    </source>
</reference>
<evidence type="ECO:0000256" key="4">
    <source>
        <dbReference type="PROSITE-ProRule" id="PRU00042"/>
    </source>
</evidence>
<dbReference type="InterPro" id="IPR009057">
    <property type="entry name" value="Homeodomain-like_sf"/>
</dbReference>
<keyword evidence="4" id="KW-0863">Zinc-finger</keyword>
<feature type="DNA-binding region" description="Homeobox" evidence="5">
    <location>
        <begin position="214"/>
        <end position="276"/>
    </location>
</feature>
<dbReference type="SMART" id="SM00389">
    <property type="entry name" value="HOX"/>
    <property type="match status" value="1"/>
</dbReference>
<keyword evidence="3 5" id="KW-0539">Nucleus</keyword>
<dbReference type="Gene3D" id="1.10.10.60">
    <property type="entry name" value="Homeodomain-like"/>
    <property type="match status" value="1"/>
</dbReference>
<evidence type="ECO:0000313" key="11">
    <source>
        <dbReference type="Proteomes" id="UP001201980"/>
    </source>
</evidence>
<feature type="compositionally biased region" description="Low complexity" evidence="6">
    <location>
        <begin position="366"/>
        <end position="379"/>
    </location>
</feature>
<dbReference type="PROSITE" id="PS50157">
    <property type="entry name" value="ZINC_FINGER_C2H2_2"/>
    <property type="match status" value="1"/>
</dbReference>
<feature type="compositionally biased region" description="Basic residues" evidence="6">
    <location>
        <begin position="402"/>
        <end position="412"/>
    </location>
</feature>
<dbReference type="InterPro" id="IPR008422">
    <property type="entry name" value="KN_HD"/>
</dbReference>